<proteinExistence type="predicted"/>
<keyword evidence="1" id="KW-0732">Signal</keyword>
<dbReference type="Proteomes" id="UP001201217">
    <property type="component" value="Unassembled WGS sequence"/>
</dbReference>
<keyword evidence="3" id="KW-1185">Reference proteome</keyword>
<name>A0ABS9E2M5_9HYPH</name>
<comment type="caution">
    <text evidence="2">The sequence shown here is derived from an EMBL/GenBank/DDBJ whole genome shotgun (WGS) entry which is preliminary data.</text>
</comment>
<organism evidence="2 3">
    <name type="scientific">Maritalea mediterranea</name>
    <dbReference type="NCBI Taxonomy" id="2909667"/>
    <lineage>
        <taxon>Bacteria</taxon>
        <taxon>Pseudomonadati</taxon>
        <taxon>Pseudomonadota</taxon>
        <taxon>Alphaproteobacteria</taxon>
        <taxon>Hyphomicrobiales</taxon>
        <taxon>Devosiaceae</taxon>
        <taxon>Maritalea</taxon>
    </lineage>
</organism>
<accession>A0ABS9E2M5</accession>
<dbReference type="EMBL" id="JAKGTI010000001">
    <property type="protein sequence ID" value="MCF4097067.1"/>
    <property type="molecule type" value="Genomic_DNA"/>
</dbReference>
<evidence type="ECO:0000313" key="2">
    <source>
        <dbReference type="EMBL" id="MCF4097067.1"/>
    </source>
</evidence>
<feature type="signal peptide" evidence="1">
    <location>
        <begin position="1"/>
        <end position="25"/>
    </location>
</feature>
<reference evidence="2 3" key="1">
    <citation type="submission" date="2022-01" db="EMBL/GenBank/DDBJ databases">
        <title>Maritalea mediterranea sp. nov., isolated from marine plastic residues from the Malva-rosa beach (Valencia, Spain).</title>
        <authorList>
            <person name="Vidal-Verdu A."/>
            <person name="Molina-Menor E."/>
            <person name="Pascual J."/>
            <person name="Pereto J."/>
            <person name="Porcar M."/>
        </authorList>
    </citation>
    <scope>NUCLEOTIDE SEQUENCE [LARGE SCALE GENOMIC DNA]</scope>
    <source>
        <strain evidence="2 3">P4.10X</strain>
    </source>
</reference>
<evidence type="ECO:0000256" key="1">
    <source>
        <dbReference type="SAM" id="SignalP"/>
    </source>
</evidence>
<gene>
    <name evidence="2" type="ORF">L1I42_01025</name>
</gene>
<evidence type="ECO:0000313" key="3">
    <source>
        <dbReference type="Proteomes" id="UP001201217"/>
    </source>
</evidence>
<feature type="chain" id="PRO_5046662049" evidence="1">
    <location>
        <begin position="26"/>
        <end position="122"/>
    </location>
</feature>
<sequence length="122" mass="12852">MKSIIQKLAVAGAICVGLLASQAMAQSGASGLFTLHNVTEGNVVVGFYTNDGSGWSTNWLSEAMAPGEMAQAEFFAETGACEQAFQVGWLGADGSEVMDDPIAIDICEASEVYLADNEIYFE</sequence>
<protein>
    <submittedName>
        <fullName evidence="2">Uncharacterized protein</fullName>
    </submittedName>
</protein>
<dbReference type="RefSeq" id="WP_236112622.1">
    <property type="nucleotide sequence ID" value="NZ_JAKGTI010000001.1"/>
</dbReference>